<evidence type="ECO:0000256" key="1">
    <source>
        <dbReference type="ARBA" id="ARBA00022527"/>
    </source>
</evidence>
<dbReference type="InterPro" id="IPR000719">
    <property type="entry name" value="Prot_kinase_dom"/>
</dbReference>
<dbReference type="PANTHER" id="PTHR48013">
    <property type="entry name" value="DUAL SPECIFICITY MITOGEN-ACTIVATED PROTEIN KINASE KINASE 5-RELATED"/>
    <property type="match status" value="1"/>
</dbReference>
<name>A0A448WI07_9PLAT</name>
<dbReference type="Proteomes" id="UP000784294">
    <property type="component" value="Unassembled WGS sequence"/>
</dbReference>
<dbReference type="GO" id="GO:0051403">
    <property type="term" value="P:stress-activated MAPK cascade"/>
    <property type="evidence" value="ECO:0007669"/>
    <property type="project" value="TreeGrafter"/>
</dbReference>
<dbReference type="OrthoDB" id="10252354at2759"/>
<dbReference type="GO" id="GO:0004674">
    <property type="term" value="F:protein serine/threonine kinase activity"/>
    <property type="evidence" value="ECO:0007669"/>
    <property type="project" value="UniProtKB-KW"/>
</dbReference>
<dbReference type="InterPro" id="IPR017441">
    <property type="entry name" value="Protein_kinase_ATP_BS"/>
</dbReference>
<feature type="domain" description="Protein kinase" evidence="9">
    <location>
        <begin position="62"/>
        <end position="138"/>
    </location>
</feature>
<evidence type="ECO:0000256" key="8">
    <source>
        <dbReference type="PROSITE-ProRule" id="PRU10141"/>
    </source>
</evidence>
<evidence type="ECO:0000313" key="10">
    <source>
        <dbReference type="EMBL" id="VEL12261.1"/>
    </source>
</evidence>
<evidence type="ECO:0000256" key="5">
    <source>
        <dbReference type="ARBA" id="ARBA00022840"/>
    </source>
</evidence>
<dbReference type="PANTHER" id="PTHR48013:SF11">
    <property type="entry name" value="LICORNE"/>
    <property type="match status" value="1"/>
</dbReference>
<dbReference type="PROSITE" id="PS00107">
    <property type="entry name" value="PROTEIN_KINASE_ATP"/>
    <property type="match status" value="1"/>
</dbReference>
<keyword evidence="11" id="KW-1185">Reference proteome</keyword>
<evidence type="ECO:0000256" key="2">
    <source>
        <dbReference type="ARBA" id="ARBA00022679"/>
    </source>
</evidence>
<proteinExistence type="inferred from homology"/>
<sequence>MNKRLKKLDGMRLAFDFATTTKRPDGCFPVAVSSINPVPAGLACSTEVSLNGKRITISVKDLDGIRSLGRGQFGAVEEMIERQTGCVFAVKRIAITTDNPERPKLLNDLNVSMRSSKCPYVVTSYGALSHEDMRISRF</sequence>
<comment type="caution">
    <text evidence="10">The sequence shown here is derived from an EMBL/GenBank/DDBJ whole genome shotgun (WGS) entry which is preliminary data.</text>
</comment>
<evidence type="ECO:0000313" key="11">
    <source>
        <dbReference type="Proteomes" id="UP000784294"/>
    </source>
</evidence>
<dbReference type="SUPFAM" id="SSF56112">
    <property type="entry name" value="Protein kinase-like (PK-like)"/>
    <property type="match status" value="1"/>
</dbReference>
<dbReference type="Gene3D" id="3.30.200.20">
    <property type="entry name" value="Phosphorylase Kinase, domain 1"/>
    <property type="match status" value="1"/>
</dbReference>
<dbReference type="PROSITE" id="PS50011">
    <property type="entry name" value="PROTEIN_KINASE_DOM"/>
    <property type="match status" value="1"/>
</dbReference>
<keyword evidence="4" id="KW-0418">Kinase</keyword>
<gene>
    <name evidence="10" type="ORF">PXEA_LOCUS5701</name>
</gene>
<evidence type="ECO:0000256" key="6">
    <source>
        <dbReference type="ARBA" id="ARBA00038035"/>
    </source>
</evidence>
<evidence type="ECO:0000256" key="3">
    <source>
        <dbReference type="ARBA" id="ARBA00022741"/>
    </source>
</evidence>
<comment type="similarity">
    <text evidence="6">Belongs to the protein kinase superfamily. STE Ser/Thr protein kinase family. MAP kinase kinase subfamily.</text>
</comment>
<dbReference type="AlphaFoldDB" id="A0A448WI07"/>
<dbReference type="GO" id="GO:0005524">
    <property type="term" value="F:ATP binding"/>
    <property type="evidence" value="ECO:0007669"/>
    <property type="project" value="UniProtKB-UniRule"/>
</dbReference>
<dbReference type="InterPro" id="IPR011009">
    <property type="entry name" value="Kinase-like_dom_sf"/>
</dbReference>
<accession>A0A448WI07</accession>
<keyword evidence="3 8" id="KW-0547">Nucleotide-binding</keyword>
<reference evidence="10" key="1">
    <citation type="submission" date="2018-11" db="EMBL/GenBank/DDBJ databases">
        <authorList>
            <consortium name="Pathogen Informatics"/>
        </authorList>
    </citation>
    <scope>NUCLEOTIDE SEQUENCE</scope>
</reference>
<keyword evidence="2" id="KW-0808">Transferase</keyword>
<organism evidence="10 11">
    <name type="scientific">Protopolystoma xenopodis</name>
    <dbReference type="NCBI Taxonomy" id="117903"/>
    <lineage>
        <taxon>Eukaryota</taxon>
        <taxon>Metazoa</taxon>
        <taxon>Spiralia</taxon>
        <taxon>Lophotrochozoa</taxon>
        <taxon>Platyhelminthes</taxon>
        <taxon>Monogenea</taxon>
        <taxon>Polyopisthocotylea</taxon>
        <taxon>Polystomatidea</taxon>
        <taxon>Polystomatidae</taxon>
        <taxon>Protopolystoma</taxon>
    </lineage>
</organism>
<feature type="binding site" evidence="8">
    <location>
        <position position="91"/>
    </location>
    <ligand>
        <name>ATP</name>
        <dbReference type="ChEBI" id="CHEBI:30616"/>
    </ligand>
</feature>
<dbReference type="FunFam" id="3.30.200.20:FF:000040">
    <property type="entry name" value="Dual specificity mitogen-activated protein kinase kinase"/>
    <property type="match status" value="1"/>
</dbReference>
<dbReference type="EC" id="2.7.12.2" evidence="7"/>
<keyword evidence="1" id="KW-0723">Serine/threonine-protein kinase</keyword>
<dbReference type="GO" id="GO:0004708">
    <property type="term" value="F:MAP kinase kinase activity"/>
    <property type="evidence" value="ECO:0007669"/>
    <property type="project" value="UniProtKB-EC"/>
</dbReference>
<protein>
    <recommendedName>
        <fullName evidence="7">mitogen-activated protein kinase kinase</fullName>
        <ecNumber evidence="7">2.7.12.2</ecNumber>
    </recommendedName>
</protein>
<evidence type="ECO:0000259" key="9">
    <source>
        <dbReference type="PROSITE" id="PS50011"/>
    </source>
</evidence>
<evidence type="ECO:0000256" key="4">
    <source>
        <dbReference type="ARBA" id="ARBA00022777"/>
    </source>
</evidence>
<evidence type="ECO:0000256" key="7">
    <source>
        <dbReference type="ARBA" id="ARBA00038999"/>
    </source>
</evidence>
<keyword evidence="5 8" id="KW-0067">ATP-binding</keyword>
<dbReference type="EMBL" id="CAAALY010014241">
    <property type="protein sequence ID" value="VEL12261.1"/>
    <property type="molecule type" value="Genomic_DNA"/>
</dbReference>